<evidence type="ECO:0000313" key="2">
    <source>
        <dbReference type="EMBL" id="MFC3763605.1"/>
    </source>
</evidence>
<keyword evidence="3" id="KW-1185">Reference proteome</keyword>
<dbReference type="RefSeq" id="WP_205115714.1">
    <property type="nucleotide sequence ID" value="NZ_JAFBCM010000001.1"/>
</dbReference>
<evidence type="ECO:0000313" key="3">
    <source>
        <dbReference type="Proteomes" id="UP001595699"/>
    </source>
</evidence>
<proteinExistence type="predicted"/>
<gene>
    <name evidence="2" type="ORF">ACFOUW_22390</name>
</gene>
<name>A0ABV7YIS6_9ACTN</name>
<accession>A0ABV7YIS6</accession>
<organism evidence="2 3">
    <name type="scientific">Tenggerimyces flavus</name>
    <dbReference type="NCBI Taxonomy" id="1708749"/>
    <lineage>
        <taxon>Bacteria</taxon>
        <taxon>Bacillati</taxon>
        <taxon>Actinomycetota</taxon>
        <taxon>Actinomycetes</taxon>
        <taxon>Propionibacteriales</taxon>
        <taxon>Nocardioidaceae</taxon>
        <taxon>Tenggerimyces</taxon>
    </lineage>
</organism>
<reference evidence="3" key="1">
    <citation type="journal article" date="2019" name="Int. J. Syst. Evol. Microbiol.">
        <title>The Global Catalogue of Microorganisms (GCM) 10K type strain sequencing project: providing services to taxonomists for standard genome sequencing and annotation.</title>
        <authorList>
            <consortium name="The Broad Institute Genomics Platform"/>
            <consortium name="The Broad Institute Genome Sequencing Center for Infectious Disease"/>
            <person name="Wu L."/>
            <person name="Ma J."/>
        </authorList>
    </citation>
    <scope>NUCLEOTIDE SEQUENCE [LARGE SCALE GENOMIC DNA]</scope>
    <source>
        <strain evidence="3">CGMCC 4.7241</strain>
    </source>
</reference>
<evidence type="ECO:0000256" key="1">
    <source>
        <dbReference type="SAM" id="MobiDB-lite"/>
    </source>
</evidence>
<dbReference type="EMBL" id="JBHRZH010000019">
    <property type="protein sequence ID" value="MFC3763605.1"/>
    <property type="molecule type" value="Genomic_DNA"/>
</dbReference>
<dbReference type="Proteomes" id="UP001595699">
    <property type="component" value="Unassembled WGS sequence"/>
</dbReference>
<sequence length="67" mass="7250">MRYIRLVVLGVLAGLLLGFLAGLLRRQAASIPHSVRADPRAYAGGYVAPRPSEDHTVAHQQRVTGTE</sequence>
<feature type="region of interest" description="Disordered" evidence="1">
    <location>
        <begin position="45"/>
        <end position="67"/>
    </location>
</feature>
<comment type="caution">
    <text evidence="2">The sequence shown here is derived from an EMBL/GenBank/DDBJ whole genome shotgun (WGS) entry which is preliminary data.</text>
</comment>
<feature type="compositionally biased region" description="Polar residues" evidence="1">
    <location>
        <begin position="58"/>
        <end position="67"/>
    </location>
</feature>
<protein>
    <submittedName>
        <fullName evidence="2">Uncharacterized protein</fullName>
    </submittedName>
</protein>